<name>A0A6J5NZ58_9CAUD</name>
<reference evidence="1" key="1">
    <citation type="submission" date="2020-04" db="EMBL/GenBank/DDBJ databases">
        <authorList>
            <person name="Chiriac C."/>
            <person name="Salcher M."/>
            <person name="Ghai R."/>
            <person name="Kavagutti S V."/>
        </authorList>
    </citation>
    <scope>NUCLEOTIDE SEQUENCE</scope>
</reference>
<protein>
    <submittedName>
        <fullName evidence="1">Uncharacterized protein</fullName>
    </submittedName>
</protein>
<organism evidence="1">
    <name type="scientific">uncultured Caudovirales phage</name>
    <dbReference type="NCBI Taxonomy" id="2100421"/>
    <lineage>
        <taxon>Viruses</taxon>
        <taxon>Duplodnaviria</taxon>
        <taxon>Heunggongvirae</taxon>
        <taxon>Uroviricota</taxon>
        <taxon>Caudoviricetes</taxon>
        <taxon>Peduoviridae</taxon>
        <taxon>Maltschvirus</taxon>
        <taxon>Maltschvirus maltsch</taxon>
    </lineage>
</organism>
<sequence>MTPEETKEYEQHVANCKDLFAQLIPIIDKHQPGTIMHVLCNILGNICAGLPEELPEQLANLDLAITHFHTLSKHHLDNMDKPT</sequence>
<proteinExistence type="predicted"/>
<dbReference type="EMBL" id="LR796759">
    <property type="protein sequence ID" value="CAB4164383.1"/>
    <property type="molecule type" value="Genomic_DNA"/>
</dbReference>
<accession>A0A6J5NZ58</accession>
<evidence type="ECO:0000313" key="1">
    <source>
        <dbReference type="EMBL" id="CAB4164383.1"/>
    </source>
</evidence>
<gene>
    <name evidence="1" type="ORF">UFOVP816_26</name>
</gene>